<dbReference type="SUPFAM" id="SSF88697">
    <property type="entry name" value="PUA domain-like"/>
    <property type="match status" value="1"/>
</dbReference>
<feature type="compositionally biased region" description="Basic and acidic residues" evidence="1">
    <location>
        <begin position="333"/>
        <end position="349"/>
    </location>
</feature>
<feature type="compositionally biased region" description="Acidic residues" evidence="1">
    <location>
        <begin position="322"/>
        <end position="332"/>
    </location>
</feature>
<feature type="compositionally biased region" description="Acidic residues" evidence="1">
    <location>
        <begin position="369"/>
        <end position="385"/>
    </location>
</feature>
<dbReference type="InterPro" id="IPR007374">
    <property type="entry name" value="ASCH_domain"/>
</dbReference>
<sequence>MKDKLGLNNKNLIITNVLLLLIVGLWIVYFVTGFQSAGFLYATFSLAWYTLENTMVKDTVKNTALFKRYTYLRLVYIHGPVILAFGTLLYITAAFEPVGVKLIFAVLLIIIFAVLKYFMDDFQETVQLDTDSLPGQAETVVDKQAESLHVKGVTEEKEPVYSRLEYGYPDERTMVDPDAVTVSKEADVKDERPGEYDYPEEDYSGIEIENYSDYKDLENPGERNDEAHIDETFSYPEEENENISELNLPDDTDESSREREKPVDELLPETPEVNQENEDSIHDETGGLKTDDEDLFEETYGGGIEEVADHLVEIENEKSLETYEDETDEDDHQNEIVENLEKQDEATDREYEEGISPADREESIKSEEAESLEDDTISDAESVEAVSDIEIETYVEEEITGIEDAVFEGASSKVSRYHRDTEQLWNAFQTETSMKNRRYERTLQFADDEFDAETSFDSSRLTVSGYLFYEFDKETLPEEYGYSIVVNQNHVPVSVVQTENISMVPMNEAKELPFSESGQNREDWERAHEKLQHHLKEKYGGDMPSDIMIICEEFKKVYPE</sequence>
<dbReference type="Proteomes" id="UP001597519">
    <property type="component" value="Unassembled WGS sequence"/>
</dbReference>
<dbReference type="RefSeq" id="WP_377773294.1">
    <property type="nucleotide sequence ID" value="NZ_JBHUOQ010000001.1"/>
</dbReference>
<dbReference type="Gene3D" id="3.10.400.10">
    <property type="entry name" value="Sulfate adenylyltransferase"/>
    <property type="match status" value="1"/>
</dbReference>
<feature type="transmembrane region" description="Helical" evidence="2">
    <location>
        <begin position="98"/>
        <end position="118"/>
    </location>
</feature>
<feature type="region of interest" description="Disordered" evidence="1">
    <location>
        <begin position="321"/>
        <end position="385"/>
    </location>
</feature>
<feature type="region of interest" description="Disordered" evidence="1">
    <location>
        <begin position="235"/>
        <end position="294"/>
    </location>
</feature>
<comment type="caution">
    <text evidence="4">The sequence shown here is derived from an EMBL/GenBank/DDBJ whole genome shotgun (WGS) entry which is preliminary data.</text>
</comment>
<feature type="compositionally biased region" description="Basic and acidic residues" evidence="1">
    <location>
        <begin position="184"/>
        <end position="195"/>
    </location>
</feature>
<evidence type="ECO:0000313" key="4">
    <source>
        <dbReference type="EMBL" id="MFD2830399.1"/>
    </source>
</evidence>
<reference evidence="5" key="1">
    <citation type="journal article" date="2019" name="Int. J. Syst. Evol. Microbiol.">
        <title>The Global Catalogue of Microorganisms (GCM) 10K type strain sequencing project: providing services to taxonomists for standard genome sequencing and annotation.</title>
        <authorList>
            <consortium name="The Broad Institute Genomics Platform"/>
            <consortium name="The Broad Institute Genome Sequencing Center for Infectious Disease"/>
            <person name="Wu L."/>
            <person name="Ma J."/>
        </authorList>
    </citation>
    <scope>NUCLEOTIDE SEQUENCE [LARGE SCALE GENOMIC DNA]</scope>
    <source>
        <strain evidence="5">KCTC 33575</strain>
    </source>
</reference>
<feature type="region of interest" description="Disordered" evidence="1">
    <location>
        <begin position="177"/>
        <end position="206"/>
    </location>
</feature>
<gene>
    <name evidence="4" type="ORF">ACFSX4_07925</name>
</gene>
<name>A0ABW5WYA5_9STAP</name>
<keyword evidence="2" id="KW-0472">Membrane</keyword>
<keyword evidence="2" id="KW-1133">Transmembrane helix</keyword>
<dbReference type="EMBL" id="JBHUOQ010000001">
    <property type="protein sequence ID" value="MFD2830399.1"/>
    <property type="molecule type" value="Genomic_DNA"/>
</dbReference>
<keyword evidence="5" id="KW-1185">Reference proteome</keyword>
<evidence type="ECO:0000256" key="2">
    <source>
        <dbReference type="SAM" id="Phobius"/>
    </source>
</evidence>
<evidence type="ECO:0000256" key="1">
    <source>
        <dbReference type="SAM" id="MobiDB-lite"/>
    </source>
</evidence>
<feature type="compositionally biased region" description="Basic and acidic residues" evidence="1">
    <location>
        <begin position="254"/>
        <end position="264"/>
    </location>
</feature>
<evidence type="ECO:0000313" key="5">
    <source>
        <dbReference type="Proteomes" id="UP001597519"/>
    </source>
</evidence>
<dbReference type="Pfam" id="PF04266">
    <property type="entry name" value="ASCH"/>
    <property type="match status" value="1"/>
</dbReference>
<evidence type="ECO:0000259" key="3">
    <source>
        <dbReference type="Pfam" id="PF04266"/>
    </source>
</evidence>
<feature type="compositionally biased region" description="Basic and acidic residues" evidence="1">
    <location>
        <begin position="279"/>
        <end position="290"/>
    </location>
</feature>
<feature type="compositionally biased region" description="Basic and acidic residues" evidence="1">
    <location>
        <begin position="358"/>
        <end position="368"/>
    </location>
</feature>
<proteinExistence type="predicted"/>
<feature type="transmembrane region" description="Helical" evidence="2">
    <location>
        <begin position="12"/>
        <end position="28"/>
    </location>
</feature>
<feature type="domain" description="ASCH" evidence="3">
    <location>
        <begin position="469"/>
        <end position="558"/>
    </location>
</feature>
<feature type="transmembrane region" description="Helical" evidence="2">
    <location>
        <begin position="71"/>
        <end position="92"/>
    </location>
</feature>
<accession>A0ABW5WYA5</accession>
<protein>
    <submittedName>
        <fullName evidence="4">ASCH domain-containing protein</fullName>
    </submittedName>
</protein>
<dbReference type="InterPro" id="IPR015947">
    <property type="entry name" value="PUA-like_sf"/>
</dbReference>
<feature type="compositionally biased region" description="Acidic residues" evidence="1">
    <location>
        <begin position="236"/>
        <end position="253"/>
    </location>
</feature>
<organism evidence="4 5">
    <name type="scientific">Corticicoccus populi</name>
    <dbReference type="NCBI Taxonomy" id="1812821"/>
    <lineage>
        <taxon>Bacteria</taxon>
        <taxon>Bacillati</taxon>
        <taxon>Bacillota</taxon>
        <taxon>Bacilli</taxon>
        <taxon>Bacillales</taxon>
        <taxon>Staphylococcaceae</taxon>
        <taxon>Corticicoccus</taxon>
    </lineage>
</organism>
<keyword evidence="2" id="KW-0812">Transmembrane</keyword>